<name>A0AB34HQX8_ESCRO</name>
<evidence type="ECO:0000313" key="2">
    <source>
        <dbReference type="EMBL" id="KAJ8794086.1"/>
    </source>
</evidence>
<evidence type="ECO:0000256" key="1">
    <source>
        <dbReference type="SAM" id="MobiDB-lite"/>
    </source>
</evidence>
<accession>A0AB34HQX8</accession>
<feature type="compositionally biased region" description="Polar residues" evidence="1">
    <location>
        <begin position="59"/>
        <end position="69"/>
    </location>
</feature>
<feature type="region of interest" description="Disordered" evidence="1">
    <location>
        <begin position="59"/>
        <end position="85"/>
    </location>
</feature>
<keyword evidence="3" id="KW-1185">Reference proteome</keyword>
<gene>
    <name evidence="2" type="ORF">J1605_019078</name>
</gene>
<evidence type="ECO:0000313" key="3">
    <source>
        <dbReference type="Proteomes" id="UP001159641"/>
    </source>
</evidence>
<organism evidence="2 3">
    <name type="scientific">Eschrichtius robustus</name>
    <name type="common">California gray whale</name>
    <name type="synonym">Eschrichtius gibbosus</name>
    <dbReference type="NCBI Taxonomy" id="9764"/>
    <lineage>
        <taxon>Eukaryota</taxon>
        <taxon>Metazoa</taxon>
        <taxon>Chordata</taxon>
        <taxon>Craniata</taxon>
        <taxon>Vertebrata</taxon>
        <taxon>Euteleostomi</taxon>
        <taxon>Mammalia</taxon>
        <taxon>Eutheria</taxon>
        <taxon>Laurasiatheria</taxon>
        <taxon>Artiodactyla</taxon>
        <taxon>Whippomorpha</taxon>
        <taxon>Cetacea</taxon>
        <taxon>Mysticeti</taxon>
        <taxon>Eschrichtiidae</taxon>
        <taxon>Eschrichtius</taxon>
    </lineage>
</organism>
<dbReference type="AlphaFoldDB" id="A0AB34HQX8"/>
<dbReference type="EMBL" id="JAIQCJ010000888">
    <property type="protein sequence ID" value="KAJ8794086.1"/>
    <property type="molecule type" value="Genomic_DNA"/>
</dbReference>
<sequence>MGVRIVGQGRDCAIIITYCCTQGNALHHVERGHGFEPWSGKIPHASEQLSLCATTTEPVLQSPRGTTPEAQAPRACALQQEKPPQ</sequence>
<comment type="caution">
    <text evidence="2">The sequence shown here is derived from an EMBL/GenBank/DDBJ whole genome shotgun (WGS) entry which is preliminary data.</text>
</comment>
<dbReference type="Proteomes" id="UP001159641">
    <property type="component" value="Unassembled WGS sequence"/>
</dbReference>
<protein>
    <submittedName>
        <fullName evidence="2">Uncharacterized protein</fullName>
    </submittedName>
</protein>
<reference evidence="2 3" key="1">
    <citation type="submission" date="2022-11" db="EMBL/GenBank/DDBJ databases">
        <title>Whole genome sequence of Eschrichtius robustus ER-17-0199.</title>
        <authorList>
            <person name="Bruniche-Olsen A."/>
            <person name="Black A.N."/>
            <person name="Fields C.J."/>
            <person name="Walden K."/>
            <person name="Dewoody J.A."/>
        </authorList>
    </citation>
    <scope>NUCLEOTIDE SEQUENCE [LARGE SCALE GENOMIC DNA]</scope>
    <source>
        <strain evidence="2">ER-17-0199</strain>
        <tissue evidence="2">Blubber</tissue>
    </source>
</reference>
<proteinExistence type="predicted"/>